<dbReference type="STRING" id="930991.A0A0D0DF12"/>
<gene>
    <name evidence="2" type="ORF">PAXRUDRAFT_18365</name>
</gene>
<feature type="region of interest" description="Disordered" evidence="1">
    <location>
        <begin position="1"/>
        <end position="37"/>
    </location>
</feature>
<name>A0A0D0DF12_9AGAM</name>
<organism evidence="2 3">
    <name type="scientific">Paxillus rubicundulus Ve08.2h10</name>
    <dbReference type="NCBI Taxonomy" id="930991"/>
    <lineage>
        <taxon>Eukaryota</taxon>
        <taxon>Fungi</taxon>
        <taxon>Dikarya</taxon>
        <taxon>Basidiomycota</taxon>
        <taxon>Agaricomycotina</taxon>
        <taxon>Agaricomycetes</taxon>
        <taxon>Agaricomycetidae</taxon>
        <taxon>Boletales</taxon>
        <taxon>Paxilineae</taxon>
        <taxon>Paxillaceae</taxon>
        <taxon>Paxillus</taxon>
    </lineage>
</organism>
<reference evidence="3" key="2">
    <citation type="submission" date="2015-01" db="EMBL/GenBank/DDBJ databases">
        <title>Evolutionary Origins and Diversification of the Mycorrhizal Mutualists.</title>
        <authorList>
            <consortium name="DOE Joint Genome Institute"/>
            <consortium name="Mycorrhizal Genomics Consortium"/>
            <person name="Kohler A."/>
            <person name="Kuo A."/>
            <person name="Nagy L.G."/>
            <person name="Floudas D."/>
            <person name="Copeland A."/>
            <person name="Barry K.W."/>
            <person name="Cichocki N."/>
            <person name="Veneault-Fourrey C."/>
            <person name="LaButti K."/>
            <person name="Lindquist E.A."/>
            <person name="Lipzen A."/>
            <person name="Lundell T."/>
            <person name="Morin E."/>
            <person name="Murat C."/>
            <person name="Riley R."/>
            <person name="Ohm R."/>
            <person name="Sun H."/>
            <person name="Tunlid A."/>
            <person name="Henrissat B."/>
            <person name="Grigoriev I.V."/>
            <person name="Hibbett D.S."/>
            <person name="Martin F."/>
        </authorList>
    </citation>
    <scope>NUCLEOTIDE SEQUENCE [LARGE SCALE GENOMIC DNA]</scope>
    <source>
        <strain evidence="3">Ve08.2h10</strain>
    </source>
</reference>
<reference evidence="2 3" key="1">
    <citation type="submission" date="2014-04" db="EMBL/GenBank/DDBJ databases">
        <authorList>
            <consortium name="DOE Joint Genome Institute"/>
            <person name="Kuo A."/>
            <person name="Kohler A."/>
            <person name="Jargeat P."/>
            <person name="Nagy L.G."/>
            <person name="Floudas D."/>
            <person name="Copeland A."/>
            <person name="Barry K.W."/>
            <person name="Cichocki N."/>
            <person name="Veneault-Fourrey C."/>
            <person name="LaButti K."/>
            <person name="Lindquist E.A."/>
            <person name="Lipzen A."/>
            <person name="Lundell T."/>
            <person name="Morin E."/>
            <person name="Murat C."/>
            <person name="Sun H."/>
            <person name="Tunlid A."/>
            <person name="Henrissat B."/>
            <person name="Grigoriev I.V."/>
            <person name="Hibbett D.S."/>
            <person name="Martin F."/>
            <person name="Nordberg H.P."/>
            <person name="Cantor M.N."/>
            <person name="Hua S.X."/>
        </authorList>
    </citation>
    <scope>NUCLEOTIDE SEQUENCE [LARGE SCALE GENOMIC DNA]</scope>
    <source>
        <strain evidence="2 3">Ve08.2h10</strain>
    </source>
</reference>
<dbReference type="InParanoid" id="A0A0D0DF12"/>
<evidence type="ECO:0000256" key="1">
    <source>
        <dbReference type="SAM" id="MobiDB-lite"/>
    </source>
</evidence>
<dbReference type="Proteomes" id="UP000054538">
    <property type="component" value="Unassembled WGS sequence"/>
</dbReference>
<evidence type="ECO:0000313" key="2">
    <source>
        <dbReference type="EMBL" id="KIK76220.1"/>
    </source>
</evidence>
<dbReference type="OrthoDB" id="3239511at2759"/>
<dbReference type="HOGENOM" id="CLU_1366652_0_0_1"/>
<protein>
    <submittedName>
        <fullName evidence="2">Uncharacterized protein</fullName>
    </submittedName>
</protein>
<sequence length="170" mass="19112">MDLDELDEAERDEDLQEDTSSSARLATDPELIPDSSGHVKLGSMQEAQSFQVLEESRKSDVAFQNFRTKLNNFLNILLPTSGIPLLGGKCIQLTAKDQVVEHRFLRVNFKSMVDWKEHADYLWCSPSFYNAPSGAMVVLDFGESGDYLVVDGIDTDMFLWMNTLHKAAGF</sequence>
<proteinExistence type="predicted"/>
<feature type="compositionally biased region" description="Acidic residues" evidence="1">
    <location>
        <begin position="1"/>
        <end position="17"/>
    </location>
</feature>
<dbReference type="AlphaFoldDB" id="A0A0D0DF12"/>
<dbReference type="EMBL" id="KN827607">
    <property type="protein sequence ID" value="KIK76220.1"/>
    <property type="molecule type" value="Genomic_DNA"/>
</dbReference>
<accession>A0A0D0DF12</accession>
<keyword evidence="3" id="KW-1185">Reference proteome</keyword>
<evidence type="ECO:0000313" key="3">
    <source>
        <dbReference type="Proteomes" id="UP000054538"/>
    </source>
</evidence>